<name>A0A9P0JHW6_ACAOB</name>
<dbReference type="EMBL" id="CAKOFQ010006652">
    <property type="protein sequence ID" value="CAH1953706.1"/>
    <property type="molecule type" value="Genomic_DNA"/>
</dbReference>
<sequence length="39" mass="4639">MLWWVLKRVSCGYGVNMKVFRKFSVTIALSISKHYENVF</sequence>
<gene>
    <name evidence="1" type="ORF">ACAOBT_LOCUS178</name>
</gene>
<protein>
    <submittedName>
        <fullName evidence="1">Uncharacterized protein</fullName>
    </submittedName>
</protein>
<evidence type="ECO:0000313" key="1">
    <source>
        <dbReference type="EMBL" id="CAH1953706.1"/>
    </source>
</evidence>
<dbReference type="Proteomes" id="UP001152888">
    <property type="component" value="Unassembled WGS sequence"/>
</dbReference>
<proteinExistence type="predicted"/>
<organism evidence="1 2">
    <name type="scientific">Acanthoscelides obtectus</name>
    <name type="common">Bean weevil</name>
    <name type="synonym">Bruchus obtectus</name>
    <dbReference type="NCBI Taxonomy" id="200917"/>
    <lineage>
        <taxon>Eukaryota</taxon>
        <taxon>Metazoa</taxon>
        <taxon>Ecdysozoa</taxon>
        <taxon>Arthropoda</taxon>
        <taxon>Hexapoda</taxon>
        <taxon>Insecta</taxon>
        <taxon>Pterygota</taxon>
        <taxon>Neoptera</taxon>
        <taxon>Endopterygota</taxon>
        <taxon>Coleoptera</taxon>
        <taxon>Polyphaga</taxon>
        <taxon>Cucujiformia</taxon>
        <taxon>Chrysomeloidea</taxon>
        <taxon>Chrysomelidae</taxon>
        <taxon>Bruchinae</taxon>
        <taxon>Bruchini</taxon>
        <taxon>Acanthoscelides</taxon>
    </lineage>
</organism>
<keyword evidence="2" id="KW-1185">Reference proteome</keyword>
<dbReference type="AlphaFoldDB" id="A0A9P0JHW6"/>
<comment type="caution">
    <text evidence="1">The sequence shown here is derived from an EMBL/GenBank/DDBJ whole genome shotgun (WGS) entry which is preliminary data.</text>
</comment>
<reference evidence="1" key="1">
    <citation type="submission" date="2022-03" db="EMBL/GenBank/DDBJ databases">
        <authorList>
            <person name="Sayadi A."/>
        </authorList>
    </citation>
    <scope>NUCLEOTIDE SEQUENCE</scope>
</reference>
<accession>A0A9P0JHW6</accession>
<evidence type="ECO:0000313" key="2">
    <source>
        <dbReference type="Proteomes" id="UP001152888"/>
    </source>
</evidence>